<dbReference type="InterPro" id="IPR001024">
    <property type="entry name" value="PLAT/LH2_dom"/>
</dbReference>
<evidence type="ECO:0000256" key="13">
    <source>
        <dbReference type="SAM" id="Phobius"/>
    </source>
</evidence>
<evidence type="ECO:0000256" key="12">
    <source>
        <dbReference type="PROSITE-ProRule" id="PRU00152"/>
    </source>
</evidence>
<feature type="disulfide bond" evidence="11">
    <location>
        <begin position="1489"/>
        <end position="1502"/>
    </location>
</feature>
<dbReference type="GO" id="GO:0016020">
    <property type="term" value="C:membrane"/>
    <property type="evidence" value="ECO:0007669"/>
    <property type="project" value="UniProtKB-SubCell"/>
</dbReference>
<name>A0A669E6H1_ORENI</name>
<comment type="subcellular location">
    <subcellularLocation>
        <location evidence="1">Membrane</location>
        <topology evidence="1">Multi-pass membrane protein</topology>
    </subcellularLocation>
</comment>
<keyword evidence="8 13" id="KW-0472">Membrane</keyword>
<feature type="transmembrane region" description="Helical" evidence="13">
    <location>
        <begin position="1393"/>
        <end position="1414"/>
    </location>
</feature>
<dbReference type="PRINTS" id="PR01433">
    <property type="entry name" value="POLYCYSTIN2"/>
</dbReference>
<dbReference type="InterPro" id="IPR043159">
    <property type="entry name" value="Lectin_gal-bd_sf"/>
</dbReference>
<dbReference type="InterPro" id="IPR016186">
    <property type="entry name" value="C-type_lectin-like/link_sf"/>
</dbReference>
<feature type="transmembrane region" description="Helical" evidence="13">
    <location>
        <begin position="841"/>
        <end position="861"/>
    </location>
</feature>
<comment type="similarity">
    <text evidence="2">Belongs to the polycystin family.</text>
</comment>
<gene>
    <name evidence="19" type="primary">LOC100697409</name>
</gene>
<dbReference type="InterPro" id="IPR003915">
    <property type="entry name" value="PKD_2"/>
</dbReference>
<keyword evidence="3 13" id="KW-0812">Transmembrane</keyword>
<evidence type="ECO:0000256" key="7">
    <source>
        <dbReference type="ARBA" id="ARBA00022989"/>
    </source>
</evidence>
<evidence type="ECO:0000256" key="14">
    <source>
        <dbReference type="SAM" id="SignalP"/>
    </source>
</evidence>
<dbReference type="PROSITE" id="PS50095">
    <property type="entry name" value="PLAT"/>
    <property type="match status" value="1"/>
</dbReference>
<dbReference type="InterPro" id="IPR000922">
    <property type="entry name" value="Lectin_gal-bd_dom"/>
</dbReference>
<dbReference type="Pfam" id="PF01477">
    <property type="entry name" value="PLAT"/>
    <property type="match status" value="1"/>
</dbReference>
<dbReference type="Pfam" id="PF20519">
    <property type="entry name" value="Polycystin_dom"/>
    <property type="match status" value="1"/>
</dbReference>
<keyword evidence="5" id="KW-0430">Lectin</keyword>
<dbReference type="PROSITE" id="PS50228">
    <property type="entry name" value="SUEL_LECTIN"/>
    <property type="match status" value="1"/>
</dbReference>
<accession>A0A669E6H1</accession>
<dbReference type="InterPro" id="IPR016187">
    <property type="entry name" value="CTDL_fold"/>
</dbReference>
<dbReference type="SUPFAM" id="SSF56436">
    <property type="entry name" value="C-type lectin-like"/>
    <property type="match status" value="1"/>
</dbReference>
<evidence type="ECO:0000313" key="19">
    <source>
        <dbReference type="Ensembl" id="ENSONIP00000066542.1"/>
    </source>
</evidence>
<feature type="transmembrane region" description="Helical" evidence="13">
    <location>
        <begin position="1638"/>
        <end position="1659"/>
    </location>
</feature>
<evidence type="ECO:0000256" key="3">
    <source>
        <dbReference type="ARBA" id="ARBA00022692"/>
    </source>
</evidence>
<dbReference type="GeneTree" id="ENSGT00940000164905"/>
<evidence type="ECO:0000256" key="11">
    <source>
        <dbReference type="PIRSR" id="PIRSR603915-2"/>
    </source>
</evidence>
<dbReference type="OMA" id="AVKRKWH"/>
<dbReference type="InterPro" id="IPR046338">
    <property type="entry name" value="GAIN_dom_sf"/>
</dbReference>
<feature type="chain" id="PRO_5025444796" evidence="14">
    <location>
        <begin position="21"/>
        <end position="1927"/>
    </location>
</feature>
<comment type="caution">
    <text evidence="12">Lacks conserved residue(s) required for the propagation of feature annotation.</text>
</comment>
<keyword evidence="20" id="KW-1185">Reference proteome</keyword>
<evidence type="ECO:0000256" key="4">
    <source>
        <dbReference type="ARBA" id="ARBA00022729"/>
    </source>
</evidence>
<keyword evidence="4 14" id="KW-0732">Signal</keyword>
<dbReference type="FunFam" id="2.60.60.20:FF:000008">
    <property type="entry name" value="Polycystic kidney disease 1-like 2, isoform CRA_a"/>
    <property type="match status" value="1"/>
</dbReference>
<dbReference type="Gene3D" id="3.10.100.10">
    <property type="entry name" value="Mannose-Binding Protein A, subunit A"/>
    <property type="match status" value="1"/>
</dbReference>
<sequence>MCQAILHLLILMTLSCHSLAENETNATCPEHQRDFRGSCFEFVGIRRSFFSAQAWCEGNGGHLAFIPDKDTQYFLERHMDTKEDFWFGVAPSAEGHLSWLDGSPLTYSKWVSSPEPGAACGYILRNSGFHWEARNNCTKNRSFICQFESGRTIVCEGRNTTLQCGSGQVLMIDGGFYGRKSIHYCRSKFPPPASPQHECGWADAVESITARCHGRQVCQIAEVANSFADPCPQLKSYLSVDYHCKDGLALSVNPTAVVLGDVRIHVKWLLHSPLTNLSCRVNTGDGHVIYLNNPKGLENSVVHKYTHPSTFIVAAECTCSEMHITAQKIITIQEPVAEIGVIKCYAGNLSFSETNCKALYGEAFHIQMEVKAGTNVTYRIESDEKSLSGLSVIGGTEPQNITVTSEMVTRLGSGCHRLTLYASNTVTFLEVSKDLQVCVLEKIVGLQASVLTASDECLDSPFITFGVSLVRGEPVLLLFSLTGDNGLFTETRKMNTKKEMFHIKRPVQGEQKNVNGKSTDPYIHTYTYTYIHTYIYTYIHIYIHTYTHIYIYTYIHIYIHTHTHIYIYIHTYIYTYIHIYIHIYIYIHTYIHIYIYIYICTWRVKVTVVPMLNLDVNPFCWKVGWDISRFVGSLSLTTKEGSVIPVENLSEDIQVVFPRFAGEQVNTTILDLGNFSTTVIDIPSANSTLVLKMMPSKVPLPFKVLLGYNDYPTETNYVAATEMPQQGATQEEKYTWLLHPEDLKGNTGVHYLVVRPIVGPGIKSINASLSITPITTSCKFWNESLLDWSNSGCRVGANTTHLETQCLCNHLTFFGNSFFVTPNLVDPSRTAELFATFANNPVVVCFVAALFLAYLLVLVWARRKDIQDTVKVKVTELEDNDPMDEYRYLLSVCTGHRIGASTSSQVTVTLLGTEGHSEPHHLTDSKKRVFERGAVDMFLLTTPFSLGDLQGIRLWHNNSGSHPAWYVGNVMVQDLQTEEKWHFLCNSWLSVDIDDCSLDKIFPAASEMDLKRFSNLFFTKTTKDFKDGHLWISVISRPPSSHFTRVQRVSCCFSLLLCTMLTSIMFYGIPTDPSQQVMDLGSFEFTWQQFMIGVQSSLIMFPVNILIVSIFRFTRPREFSCCHRKKKKKNTQDSSATTDMTNSVSLDVIIKNLKMLPTIMFLQTKYFLLSEHIISCASLRFPSNNICTFSDSSASAEGVIQKKRNKSQYLYRQLCRIDSELSQLGPSGFPKPHSYKQALQQVQSMKKLLEDQLVASNRGVPDEPTNKTTCCHGGLPWWFIFVGWLLVIATSVVSGYFTMLYGLKFGKPRSISWLVSMVISFFQSVLLIQPLKVLCFAIFFALVIKKVDEEDFQNQQTSSTGEQMFVRYGSVYEPPPHADVERMRRNRMLEQKAFALIREILIYMGFLWMLLLVAHGQRDPNAFYLNTHITQSFCRKAPATMAIQDVFNWASTSVLSNLFGQYPGFITDGNSKLLGNARLRQLRVKKNSCQIAGPMLKMVPDCSAPYSWEAEDMGSYGPGWNTSVGNNISASISSPWTYQTHSQLRAYPVWGELALYRGGGFSVELGPDLQTATSTLDYLFNNMWFDMYTRAIFVEFTVYNANVNLLCIVTLLLESPAVGAFQLNSEMQSVHLYLPGDGLHICIITTEIIYMLFILYYMFNQGKLMKQQRWLYFKNKWNLLELSIILLSWSAVAAFIQKTLIANRDIAYYQNHKDKFVSFYQTGTSESLFQYLMAFLVLLATVKLWHLLRLNPKMNMITAALQRAWTNISGLLLIIVIMLLAYSIACNVIYGWKLSSYKTFMDALMTLIGLQIGIFNYDEVLSSNPVLGGLLIGSCIVFVTFVVLNLLLSVILVAFNQEQKYHKPSEEEEIVDLMLMKICSLFGIKRKHAKDTRESDMSLAQNNNRNIFNTSSPDANIFQMSDKYVNP</sequence>
<dbReference type="CDD" id="cd22831">
    <property type="entry name" value="Gal_Rha_Lectin_PKD1L2"/>
    <property type="match status" value="1"/>
</dbReference>
<dbReference type="PROSITE" id="PS50041">
    <property type="entry name" value="C_TYPE_LECTIN_2"/>
    <property type="match status" value="1"/>
</dbReference>
<dbReference type="GO" id="GO:0005262">
    <property type="term" value="F:calcium channel activity"/>
    <property type="evidence" value="ECO:0007669"/>
    <property type="project" value="TreeGrafter"/>
</dbReference>
<feature type="transmembrane region" description="Helical" evidence="13">
    <location>
        <begin position="1830"/>
        <end position="1855"/>
    </location>
</feature>
<dbReference type="SMART" id="SM00034">
    <property type="entry name" value="CLECT"/>
    <property type="match status" value="1"/>
</dbReference>
<dbReference type="SMART" id="SM00303">
    <property type="entry name" value="GPS"/>
    <property type="match status" value="1"/>
</dbReference>
<dbReference type="SUPFAM" id="SSF49723">
    <property type="entry name" value="Lipase/lipooxygenase domain (PLAT/LH2 domain)"/>
    <property type="match status" value="1"/>
</dbReference>
<dbReference type="InterPro" id="IPR057244">
    <property type="entry name" value="GAIN_B"/>
</dbReference>
<dbReference type="PROSITE" id="PS50221">
    <property type="entry name" value="GAIN_B"/>
    <property type="match status" value="1"/>
</dbReference>
<dbReference type="PANTHER" id="PTHR10877:SF134">
    <property type="entry name" value="POLYCYSTIN-1-LIKE PROTEIN 2"/>
    <property type="match status" value="1"/>
</dbReference>
<feature type="transmembrane region" description="Helical" evidence="13">
    <location>
        <begin position="1311"/>
        <end position="1344"/>
    </location>
</feature>
<evidence type="ECO:0000256" key="6">
    <source>
        <dbReference type="ARBA" id="ARBA00022737"/>
    </source>
</evidence>
<evidence type="ECO:0000256" key="1">
    <source>
        <dbReference type="ARBA" id="ARBA00004141"/>
    </source>
</evidence>
<dbReference type="Pfam" id="PF00059">
    <property type="entry name" value="Lectin_C"/>
    <property type="match status" value="1"/>
</dbReference>
<feature type="transmembrane region" description="Helical" evidence="13">
    <location>
        <begin position="1049"/>
        <end position="1069"/>
    </location>
</feature>
<dbReference type="InParanoid" id="A0A669E6H1"/>
<dbReference type="PANTHER" id="PTHR10877">
    <property type="entry name" value="POLYCYSTIN FAMILY MEMBER"/>
    <property type="match status" value="1"/>
</dbReference>
<evidence type="ECO:0000259" key="15">
    <source>
        <dbReference type="PROSITE" id="PS50041"/>
    </source>
</evidence>
<dbReference type="Gene3D" id="1.10.287.70">
    <property type="match status" value="1"/>
</dbReference>
<dbReference type="Gene3D" id="2.60.220.50">
    <property type="match status" value="1"/>
</dbReference>
<dbReference type="InterPro" id="IPR013122">
    <property type="entry name" value="PKD1_2_channel"/>
</dbReference>
<dbReference type="InterPro" id="IPR042060">
    <property type="entry name" value="PLAT_polycystin1"/>
</dbReference>
<dbReference type="SMART" id="SM00308">
    <property type="entry name" value="LH2"/>
    <property type="match status" value="1"/>
</dbReference>
<dbReference type="FunFam" id="1.10.287.70:FF:000086">
    <property type="entry name" value="Polycystic kidney disease 2"/>
    <property type="match status" value="1"/>
</dbReference>
<dbReference type="Pfam" id="PF02140">
    <property type="entry name" value="SUEL_Lectin"/>
    <property type="match status" value="1"/>
</dbReference>
<evidence type="ECO:0000256" key="5">
    <source>
        <dbReference type="ARBA" id="ARBA00022734"/>
    </source>
</evidence>
<proteinExistence type="inferred from homology"/>
<protein>
    <submittedName>
        <fullName evidence="19">Polycystic kidney disease 1 like 2a</fullName>
    </submittedName>
</protein>
<dbReference type="Ensembl" id="ENSONIT00000073665.1">
    <property type="protein sequence ID" value="ENSONIP00000066542.1"/>
    <property type="gene ID" value="ENSONIG00000028529.1"/>
</dbReference>
<dbReference type="InterPro" id="IPR046791">
    <property type="entry name" value="Polycystin_dom"/>
</dbReference>
<dbReference type="GO" id="GO:0030246">
    <property type="term" value="F:carbohydrate binding"/>
    <property type="evidence" value="ECO:0007669"/>
    <property type="project" value="UniProtKB-KW"/>
</dbReference>
<evidence type="ECO:0000259" key="18">
    <source>
        <dbReference type="PROSITE" id="PS50228"/>
    </source>
</evidence>
<dbReference type="CDD" id="cd01752">
    <property type="entry name" value="PLAT_polycystin"/>
    <property type="match status" value="1"/>
</dbReference>
<reference evidence="19" key="2">
    <citation type="submission" date="2025-09" db="UniProtKB">
        <authorList>
            <consortium name="Ensembl"/>
        </authorList>
    </citation>
    <scope>IDENTIFICATION</scope>
</reference>
<evidence type="ECO:0000259" key="17">
    <source>
        <dbReference type="PROSITE" id="PS50221"/>
    </source>
</evidence>
<feature type="domain" description="C-type lectin" evidence="15">
    <location>
        <begin position="35"/>
        <end position="146"/>
    </location>
</feature>
<feature type="transmembrane region" description="Helical" evidence="13">
    <location>
        <begin position="1768"/>
        <end position="1792"/>
    </location>
</feature>
<keyword evidence="9" id="KW-1015">Disulfide bond</keyword>
<dbReference type="CDD" id="cd00037">
    <property type="entry name" value="CLECT"/>
    <property type="match status" value="1"/>
</dbReference>
<feature type="domain" description="GAIN-B" evidence="17">
    <location>
        <begin position="666"/>
        <end position="826"/>
    </location>
</feature>
<feature type="transmembrane region" description="Helical" evidence="13">
    <location>
        <begin position="1089"/>
        <end position="1111"/>
    </location>
</feature>
<keyword evidence="7 13" id="KW-1133">Transmembrane helix</keyword>
<dbReference type="InterPro" id="IPR036392">
    <property type="entry name" value="PLAT/LH2_dom_sf"/>
</dbReference>
<dbReference type="Pfam" id="PF08016">
    <property type="entry name" value="PKD_channel"/>
    <property type="match status" value="1"/>
</dbReference>
<feature type="domain" description="SUEL-type lectin" evidence="18">
    <location>
        <begin position="154"/>
        <end position="245"/>
    </location>
</feature>
<evidence type="ECO:0000256" key="10">
    <source>
        <dbReference type="ARBA" id="ARBA00023180"/>
    </source>
</evidence>
<reference evidence="19" key="1">
    <citation type="submission" date="2025-08" db="UniProtKB">
        <authorList>
            <consortium name="Ensembl"/>
        </authorList>
    </citation>
    <scope>IDENTIFICATION</scope>
</reference>
<evidence type="ECO:0000313" key="20">
    <source>
        <dbReference type="Proteomes" id="UP000005207"/>
    </source>
</evidence>
<organism evidence="19 20">
    <name type="scientific">Oreochromis niloticus</name>
    <name type="common">Nile tilapia</name>
    <name type="synonym">Tilapia nilotica</name>
    <dbReference type="NCBI Taxonomy" id="8128"/>
    <lineage>
        <taxon>Eukaryota</taxon>
        <taxon>Metazoa</taxon>
        <taxon>Chordata</taxon>
        <taxon>Craniata</taxon>
        <taxon>Vertebrata</taxon>
        <taxon>Euteleostomi</taxon>
        <taxon>Actinopterygii</taxon>
        <taxon>Neopterygii</taxon>
        <taxon>Teleostei</taxon>
        <taxon>Neoteleostei</taxon>
        <taxon>Acanthomorphata</taxon>
        <taxon>Ovalentaria</taxon>
        <taxon>Cichlomorphae</taxon>
        <taxon>Cichliformes</taxon>
        <taxon>Cichlidae</taxon>
        <taxon>African cichlids</taxon>
        <taxon>Pseudocrenilabrinae</taxon>
        <taxon>Oreochromini</taxon>
        <taxon>Oreochromis</taxon>
    </lineage>
</organism>
<feature type="transmembrane region" description="Helical" evidence="13">
    <location>
        <begin position="1679"/>
        <end position="1696"/>
    </location>
</feature>
<dbReference type="Gene3D" id="2.60.60.20">
    <property type="entry name" value="PLAT/LH2 domain"/>
    <property type="match status" value="1"/>
</dbReference>
<feature type="domain" description="PLAT" evidence="16">
    <location>
        <begin position="886"/>
        <end position="1003"/>
    </location>
</feature>
<evidence type="ECO:0000256" key="8">
    <source>
        <dbReference type="ARBA" id="ARBA00023136"/>
    </source>
</evidence>
<feature type="transmembrane region" description="Helical" evidence="13">
    <location>
        <begin position="1728"/>
        <end position="1748"/>
    </location>
</feature>
<dbReference type="InterPro" id="IPR001304">
    <property type="entry name" value="C-type_lectin-like"/>
</dbReference>
<evidence type="ECO:0000259" key="16">
    <source>
        <dbReference type="PROSITE" id="PS50095"/>
    </source>
</evidence>
<dbReference type="Gene3D" id="2.60.120.740">
    <property type="match status" value="1"/>
</dbReference>
<dbReference type="GO" id="GO:0005509">
    <property type="term" value="F:calcium ion binding"/>
    <property type="evidence" value="ECO:0007669"/>
    <property type="project" value="InterPro"/>
</dbReference>
<dbReference type="GO" id="GO:0050982">
    <property type="term" value="P:detection of mechanical stimulus"/>
    <property type="evidence" value="ECO:0007669"/>
    <property type="project" value="TreeGrafter"/>
</dbReference>
<dbReference type="Proteomes" id="UP000005207">
    <property type="component" value="Unplaced"/>
</dbReference>
<evidence type="ECO:0000256" key="9">
    <source>
        <dbReference type="ARBA" id="ARBA00023157"/>
    </source>
</evidence>
<keyword evidence="6" id="KW-0677">Repeat</keyword>
<evidence type="ECO:0000256" key="2">
    <source>
        <dbReference type="ARBA" id="ARBA00007200"/>
    </source>
</evidence>
<dbReference type="InterPro" id="IPR000203">
    <property type="entry name" value="GPS"/>
</dbReference>
<feature type="signal peptide" evidence="14">
    <location>
        <begin position="1"/>
        <end position="20"/>
    </location>
</feature>
<dbReference type="InterPro" id="IPR051223">
    <property type="entry name" value="Polycystin"/>
</dbReference>
<dbReference type="Pfam" id="PF01825">
    <property type="entry name" value="GPS"/>
    <property type="match status" value="1"/>
</dbReference>
<feature type="transmembrane region" description="Helical" evidence="13">
    <location>
        <begin position="1277"/>
        <end position="1299"/>
    </location>
</feature>
<keyword evidence="10" id="KW-0325">Glycoprotein</keyword>